<name>A0ABN2IKX6_9ACTN</name>
<dbReference type="Gene3D" id="1.10.1200.10">
    <property type="entry name" value="ACP-like"/>
    <property type="match status" value="1"/>
</dbReference>
<protein>
    <recommendedName>
        <fullName evidence="3">Carrier domain-containing protein</fullName>
    </recommendedName>
</protein>
<dbReference type="SUPFAM" id="SSF47336">
    <property type="entry name" value="ACP-like"/>
    <property type="match status" value="1"/>
</dbReference>
<dbReference type="PRINTS" id="PR00154">
    <property type="entry name" value="AMPBINDING"/>
</dbReference>
<evidence type="ECO:0000313" key="4">
    <source>
        <dbReference type="EMBL" id="GAA1706850.1"/>
    </source>
</evidence>
<dbReference type="InterPro" id="IPR020459">
    <property type="entry name" value="AMP-binding"/>
</dbReference>
<dbReference type="InterPro" id="IPR000873">
    <property type="entry name" value="AMP-dep_synth/lig_dom"/>
</dbReference>
<dbReference type="Gene3D" id="3.40.50.980">
    <property type="match status" value="2"/>
</dbReference>
<dbReference type="InterPro" id="IPR020845">
    <property type="entry name" value="AMP-binding_CS"/>
</dbReference>
<comment type="caution">
    <text evidence="4">The sequence shown here is derived from an EMBL/GenBank/DDBJ whole genome shotgun (WGS) entry which is preliminary data.</text>
</comment>
<keyword evidence="2" id="KW-0597">Phosphoprotein</keyword>
<dbReference type="EMBL" id="BAAANY010000031">
    <property type="protein sequence ID" value="GAA1706850.1"/>
    <property type="molecule type" value="Genomic_DNA"/>
</dbReference>
<dbReference type="InterPro" id="IPR036736">
    <property type="entry name" value="ACP-like_sf"/>
</dbReference>
<dbReference type="PROSITE" id="PS50075">
    <property type="entry name" value="CARRIER"/>
    <property type="match status" value="1"/>
</dbReference>
<dbReference type="SUPFAM" id="SSF56801">
    <property type="entry name" value="Acetyl-CoA synthetase-like"/>
    <property type="match status" value="1"/>
</dbReference>
<dbReference type="NCBIfam" id="TIGR01733">
    <property type="entry name" value="AA-adenyl-dom"/>
    <property type="match status" value="1"/>
</dbReference>
<organism evidence="4 5">
    <name type="scientific">Fodinicola feengrottensis</name>
    <dbReference type="NCBI Taxonomy" id="435914"/>
    <lineage>
        <taxon>Bacteria</taxon>
        <taxon>Bacillati</taxon>
        <taxon>Actinomycetota</taxon>
        <taxon>Actinomycetes</taxon>
        <taxon>Mycobacteriales</taxon>
        <taxon>Fodinicola</taxon>
    </lineage>
</organism>
<dbReference type="InterPro" id="IPR020806">
    <property type="entry name" value="PKS_PP-bd"/>
</dbReference>
<dbReference type="SMART" id="SM00823">
    <property type="entry name" value="PKS_PP"/>
    <property type="match status" value="1"/>
</dbReference>
<keyword evidence="5" id="KW-1185">Reference proteome</keyword>
<accession>A0ABN2IKX6</accession>
<dbReference type="InterPro" id="IPR010071">
    <property type="entry name" value="AA_adenyl_dom"/>
</dbReference>
<dbReference type="InterPro" id="IPR009081">
    <property type="entry name" value="PP-bd_ACP"/>
</dbReference>
<dbReference type="RefSeq" id="WP_163570825.1">
    <property type="nucleotide sequence ID" value="NZ_BAAANY010000031.1"/>
</dbReference>
<gene>
    <name evidence="4" type="ORF">GCM10009765_65380</name>
</gene>
<sequence length="580" mass="61531">MSEQLSVTLQDTVLDHFLRSAQQTPEAVAVVFDQTRLTYRELDAAANALAARLWAAGVRSGGLVGVHMGRSAELVVAVLGILRAGAAYLPLDPSYPTERIAFIAADAAAPVMVTRYGEESPLPGKVVTVDLAELLRTPDLPPPQENGDLAYVIYTSGSTGQPKGVEIGHRALANLIGSFSAELGASPADRWLGLTSLSFDIAALEIFLPLTSGGRLVMAPDTAVRDGRALARMIRDQAVTHVQATPSSWRLLVPELGGEPTLVALCGGEPLPVPLAKEIRVRVRRLLNVYGPTETTVWSTVDDLPADPDTVTIGRPIANTDLYVLDESLAAVPAGSPGELFIGGAGLAAGYHNQPELTATRFVSNPYGPGRIYRTGDLARIRADGRLDFLGRLDDQVKIRGHRIELGEIEARLLSHPTVAEAAVAAVGEEDPQLVGYVVAAAGSTVDSAVLSDHLSRSLPAVMVPNAYVWLGSLPLTPNGKLDRSALPAPPRTRDVEAAPAYTGVAAQVQEVWCEVLRIDDIGPNEDLFDLGGHSLTMTKIIARLRSRLGVEVPLDVFFDTPTISGVVAAVVGLQQEMAE</sequence>
<feature type="domain" description="Carrier" evidence="3">
    <location>
        <begin position="500"/>
        <end position="575"/>
    </location>
</feature>
<keyword evidence="1" id="KW-0596">Phosphopantetheine</keyword>
<dbReference type="InterPro" id="IPR045851">
    <property type="entry name" value="AMP-bd_C_sf"/>
</dbReference>
<dbReference type="Pfam" id="PF13193">
    <property type="entry name" value="AMP-binding_C"/>
    <property type="match status" value="1"/>
</dbReference>
<evidence type="ECO:0000256" key="2">
    <source>
        <dbReference type="ARBA" id="ARBA00022553"/>
    </source>
</evidence>
<dbReference type="Proteomes" id="UP001500618">
    <property type="component" value="Unassembled WGS sequence"/>
</dbReference>
<evidence type="ECO:0000259" key="3">
    <source>
        <dbReference type="PROSITE" id="PS50075"/>
    </source>
</evidence>
<dbReference type="PANTHER" id="PTHR45527:SF1">
    <property type="entry name" value="FATTY ACID SYNTHASE"/>
    <property type="match status" value="1"/>
</dbReference>
<dbReference type="Pfam" id="PF00501">
    <property type="entry name" value="AMP-binding"/>
    <property type="match status" value="1"/>
</dbReference>
<dbReference type="Gene3D" id="2.30.38.10">
    <property type="entry name" value="Luciferase, Domain 3"/>
    <property type="match status" value="1"/>
</dbReference>
<evidence type="ECO:0000256" key="1">
    <source>
        <dbReference type="ARBA" id="ARBA00022450"/>
    </source>
</evidence>
<reference evidence="4 5" key="1">
    <citation type="journal article" date="2019" name="Int. J. Syst. Evol. Microbiol.">
        <title>The Global Catalogue of Microorganisms (GCM) 10K type strain sequencing project: providing services to taxonomists for standard genome sequencing and annotation.</title>
        <authorList>
            <consortium name="The Broad Institute Genomics Platform"/>
            <consortium name="The Broad Institute Genome Sequencing Center for Infectious Disease"/>
            <person name="Wu L."/>
            <person name="Ma J."/>
        </authorList>
    </citation>
    <scope>NUCLEOTIDE SEQUENCE [LARGE SCALE GENOMIC DNA]</scope>
    <source>
        <strain evidence="4 5">JCM 14718</strain>
    </source>
</reference>
<dbReference type="Pfam" id="PF00550">
    <property type="entry name" value="PP-binding"/>
    <property type="match status" value="1"/>
</dbReference>
<dbReference type="PANTHER" id="PTHR45527">
    <property type="entry name" value="NONRIBOSOMAL PEPTIDE SYNTHETASE"/>
    <property type="match status" value="1"/>
</dbReference>
<proteinExistence type="predicted"/>
<dbReference type="PROSITE" id="PS00012">
    <property type="entry name" value="PHOSPHOPANTETHEINE"/>
    <property type="match status" value="1"/>
</dbReference>
<dbReference type="InterPro" id="IPR025110">
    <property type="entry name" value="AMP-bd_C"/>
</dbReference>
<evidence type="ECO:0000313" key="5">
    <source>
        <dbReference type="Proteomes" id="UP001500618"/>
    </source>
</evidence>
<dbReference type="InterPro" id="IPR006162">
    <property type="entry name" value="Ppantetheine_attach_site"/>
</dbReference>
<dbReference type="PROSITE" id="PS00455">
    <property type="entry name" value="AMP_BINDING"/>
    <property type="match status" value="1"/>
</dbReference>
<dbReference type="Gene3D" id="3.30.300.30">
    <property type="match status" value="1"/>
</dbReference>